<proteinExistence type="inferred from homology"/>
<dbReference type="InterPro" id="IPR012796">
    <property type="entry name" value="Lysidine-tRNA-synth_C"/>
</dbReference>
<dbReference type="Pfam" id="PF01171">
    <property type="entry name" value="ATP_bind_3"/>
    <property type="match status" value="1"/>
</dbReference>
<keyword evidence="5 8" id="KW-0547">Nucleotide-binding</keyword>
<dbReference type="InterPro" id="IPR014729">
    <property type="entry name" value="Rossmann-like_a/b/a_fold"/>
</dbReference>
<gene>
    <name evidence="8 10" type="primary">tilS</name>
    <name evidence="10" type="ORF">J3A84_08445</name>
</gene>
<dbReference type="GO" id="GO:0005737">
    <property type="term" value="C:cytoplasm"/>
    <property type="evidence" value="ECO:0007669"/>
    <property type="project" value="UniProtKB-SubCell"/>
</dbReference>
<organism evidence="10 11">
    <name type="scientific">Proteiniclasticum aestuarii</name>
    <dbReference type="NCBI Taxonomy" id="2817862"/>
    <lineage>
        <taxon>Bacteria</taxon>
        <taxon>Bacillati</taxon>
        <taxon>Bacillota</taxon>
        <taxon>Clostridia</taxon>
        <taxon>Eubacteriales</taxon>
        <taxon>Clostridiaceae</taxon>
        <taxon>Proteiniclasticum</taxon>
    </lineage>
</organism>
<comment type="function">
    <text evidence="8">Ligates lysine onto the cytidine present at position 34 of the AUA codon-specific tRNA(Ile) that contains the anticodon CAU, in an ATP-dependent manner. Cytidine is converted to lysidine, thus changing the amino acid specificity of the tRNA from methionine to isoleucine.</text>
</comment>
<dbReference type="PANTHER" id="PTHR43033:SF1">
    <property type="entry name" value="TRNA(ILE)-LYSIDINE SYNTHASE-RELATED"/>
    <property type="match status" value="1"/>
</dbReference>
<keyword evidence="6 8" id="KW-0067">ATP-binding</keyword>
<comment type="catalytic activity">
    <reaction evidence="7 8">
        <text>cytidine(34) in tRNA(Ile2) + L-lysine + ATP = lysidine(34) in tRNA(Ile2) + AMP + diphosphate + H(+)</text>
        <dbReference type="Rhea" id="RHEA:43744"/>
        <dbReference type="Rhea" id="RHEA-COMP:10625"/>
        <dbReference type="Rhea" id="RHEA-COMP:10670"/>
        <dbReference type="ChEBI" id="CHEBI:15378"/>
        <dbReference type="ChEBI" id="CHEBI:30616"/>
        <dbReference type="ChEBI" id="CHEBI:32551"/>
        <dbReference type="ChEBI" id="CHEBI:33019"/>
        <dbReference type="ChEBI" id="CHEBI:82748"/>
        <dbReference type="ChEBI" id="CHEBI:83665"/>
        <dbReference type="ChEBI" id="CHEBI:456215"/>
        <dbReference type="EC" id="6.3.4.19"/>
    </reaction>
</comment>
<evidence type="ECO:0000313" key="11">
    <source>
        <dbReference type="Proteomes" id="UP000664218"/>
    </source>
</evidence>
<dbReference type="SUPFAM" id="SSF56037">
    <property type="entry name" value="PheT/TilS domain"/>
    <property type="match status" value="1"/>
</dbReference>
<dbReference type="GO" id="GO:0032267">
    <property type="term" value="F:tRNA(Ile)-lysidine synthase activity"/>
    <property type="evidence" value="ECO:0007669"/>
    <property type="project" value="UniProtKB-EC"/>
</dbReference>
<dbReference type="NCBIfam" id="TIGR02433">
    <property type="entry name" value="lysidine_TilS_C"/>
    <property type="match status" value="1"/>
</dbReference>
<dbReference type="RefSeq" id="WP_207599570.1">
    <property type="nucleotide sequence ID" value="NZ_JAFNJU010000005.1"/>
</dbReference>
<keyword evidence="2 8" id="KW-0963">Cytoplasm</keyword>
<evidence type="ECO:0000256" key="6">
    <source>
        <dbReference type="ARBA" id="ARBA00022840"/>
    </source>
</evidence>
<keyword evidence="3 8" id="KW-0436">Ligase</keyword>
<protein>
    <recommendedName>
        <fullName evidence="8">tRNA(Ile)-lysidine synthase</fullName>
        <ecNumber evidence="8">6.3.4.19</ecNumber>
    </recommendedName>
    <alternativeName>
        <fullName evidence="8">tRNA(Ile)-2-lysyl-cytidine synthase</fullName>
    </alternativeName>
    <alternativeName>
        <fullName evidence="8">tRNA(Ile)-lysidine synthetase</fullName>
    </alternativeName>
</protein>
<dbReference type="NCBIfam" id="TIGR02432">
    <property type="entry name" value="lysidine_TilS_N"/>
    <property type="match status" value="1"/>
</dbReference>
<dbReference type="GO" id="GO:0006400">
    <property type="term" value="P:tRNA modification"/>
    <property type="evidence" value="ECO:0007669"/>
    <property type="project" value="UniProtKB-UniRule"/>
</dbReference>
<dbReference type="InterPro" id="IPR011063">
    <property type="entry name" value="TilS/TtcA_N"/>
</dbReference>
<dbReference type="Proteomes" id="UP000664218">
    <property type="component" value="Unassembled WGS sequence"/>
</dbReference>
<dbReference type="EC" id="6.3.4.19" evidence="8"/>
<evidence type="ECO:0000256" key="3">
    <source>
        <dbReference type="ARBA" id="ARBA00022598"/>
    </source>
</evidence>
<dbReference type="SUPFAM" id="SSF82829">
    <property type="entry name" value="MesJ substrate recognition domain-like"/>
    <property type="match status" value="1"/>
</dbReference>
<evidence type="ECO:0000256" key="2">
    <source>
        <dbReference type="ARBA" id="ARBA00022490"/>
    </source>
</evidence>
<comment type="caution">
    <text evidence="10">The sequence shown here is derived from an EMBL/GenBank/DDBJ whole genome shotgun (WGS) entry which is preliminary data.</text>
</comment>
<comment type="domain">
    <text evidence="8">The N-terminal region contains the highly conserved SGGXDS motif, predicted to be a P-loop motif involved in ATP binding.</text>
</comment>
<dbReference type="GO" id="GO:0005524">
    <property type="term" value="F:ATP binding"/>
    <property type="evidence" value="ECO:0007669"/>
    <property type="project" value="UniProtKB-UniRule"/>
</dbReference>
<feature type="binding site" evidence="8">
    <location>
        <begin position="27"/>
        <end position="32"/>
    </location>
    <ligand>
        <name>ATP</name>
        <dbReference type="ChEBI" id="CHEBI:30616"/>
    </ligand>
</feature>
<dbReference type="InterPro" id="IPR012795">
    <property type="entry name" value="tRNA_Ile_lys_synt_N"/>
</dbReference>
<comment type="similarity">
    <text evidence="8">Belongs to the tRNA(Ile)-lysidine synthase family.</text>
</comment>
<dbReference type="PANTHER" id="PTHR43033">
    <property type="entry name" value="TRNA(ILE)-LYSIDINE SYNTHASE-RELATED"/>
    <property type="match status" value="1"/>
</dbReference>
<keyword evidence="4 8" id="KW-0819">tRNA processing</keyword>
<dbReference type="Gene3D" id="3.40.50.620">
    <property type="entry name" value="HUPs"/>
    <property type="match status" value="1"/>
</dbReference>
<dbReference type="CDD" id="cd01992">
    <property type="entry name" value="TilS_N"/>
    <property type="match status" value="1"/>
</dbReference>
<dbReference type="SMART" id="SM00977">
    <property type="entry name" value="TilS_C"/>
    <property type="match status" value="1"/>
</dbReference>
<accession>A0A939H6B0</accession>
<keyword evidence="11" id="KW-1185">Reference proteome</keyword>
<evidence type="ECO:0000259" key="9">
    <source>
        <dbReference type="SMART" id="SM00977"/>
    </source>
</evidence>
<dbReference type="HAMAP" id="MF_01161">
    <property type="entry name" value="tRNA_Ile_lys_synt"/>
    <property type="match status" value="1"/>
</dbReference>
<dbReference type="AlphaFoldDB" id="A0A939H6B0"/>
<dbReference type="InterPro" id="IPR012094">
    <property type="entry name" value="tRNA_Ile_lys_synt"/>
</dbReference>
<dbReference type="SUPFAM" id="SSF52402">
    <property type="entry name" value="Adenine nucleotide alpha hydrolases-like"/>
    <property type="match status" value="1"/>
</dbReference>
<evidence type="ECO:0000256" key="1">
    <source>
        <dbReference type="ARBA" id="ARBA00004496"/>
    </source>
</evidence>
<dbReference type="EMBL" id="JAFNJU010000005">
    <property type="protein sequence ID" value="MBO1265052.1"/>
    <property type="molecule type" value="Genomic_DNA"/>
</dbReference>
<sequence length="462" mass="54379">MILERVKEYILSNNLIRRDEKILVAFSGGADSLALLLMLHELKASLPMELGACHVNHMLRGEDALADEVFCRETAERLSIPFYSMRKDVKTYAKEKGLSFEAAGREVRYAFFKDIMVNHNYEKCATAHHLDDQVETILLNLMRGSGLNGLTGMSSKREEFIKPILFLKKEELCGYLDKRQMMPREDDSNRDNVYQRNKVRNELIPYIRENFNEDFPETVWRMSELLKDDLDYIQIEMEKVKRLYVKQVENKRIVIEKEAFQAHKALLTRVLLQAISVVKGDVSDIEEVHIRDMMALQKKETGKRVDIKDDVIARNDYGNLIIERKKADSEREERMLHEELKIPGTYLVDGKTIRLRYVERDEMVKDKKLRFFNGDLMEETVIVRNRQEGDRMRPFGMNGYRKLKNILIDKKISREDRDRLLIFQNRNEVFYIGSMIISDDYKVKDNTEKILEIGIFEEEPND</sequence>
<reference evidence="10" key="1">
    <citation type="submission" date="2021-03" db="EMBL/GenBank/DDBJ databases">
        <title>Proteiniclasticum marinus sp. nov., isolated from tidal flat sediment.</title>
        <authorList>
            <person name="Namirimu T."/>
            <person name="Yang J.-A."/>
            <person name="Yang S.-H."/>
            <person name="Kim Y.-J."/>
            <person name="Kwon K.K."/>
        </authorList>
    </citation>
    <scope>NUCLEOTIDE SEQUENCE</scope>
    <source>
        <strain evidence="10">SCR006</strain>
    </source>
</reference>
<evidence type="ECO:0000256" key="7">
    <source>
        <dbReference type="ARBA" id="ARBA00048539"/>
    </source>
</evidence>
<evidence type="ECO:0000256" key="5">
    <source>
        <dbReference type="ARBA" id="ARBA00022741"/>
    </source>
</evidence>
<feature type="domain" description="Lysidine-tRNA(Ile) synthetase C-terminal" evidence="9">
    <location>
        <begin position="381"/>
        <end position="453"/>
    </location>
</feature>
<evidence type="ECO:0000313" key="10">
    <source>
        <dbReference type="EMBL" id="MBO1265052.1"/>
    </source>
</evidence>
<evidence type="ECO:0000256" key="4">
    <source>
        <dbReference type="ARBA" id="ARBA00022694"/>
    </source>
</evidence>
<comment type="subcellular location">
    <subcellularLocation>
        <location evidence="1 8">Cytoplasm</location>
    </subcellularLocation>
</comment>
<name>A0A939H6B0_9CLOT</name>
<dbReference type="Pfam" id="PF11734">
    <property type="entry name" value="TilS_C"/>
    <property type="match status" value="1"/>
</dbReference>
<evidence type="ECO:0000256" key="8">
    <source>
        <dbReference type="HAMAP-Rule" id="MF_01161"/>
    </source>
</evidence>